<evidence type="ECO:0008006" key="3">
    <source>
        <dbReference type="Google" id="ProtNLM"/>
    </source>
</evidence>
<protein>
    <recommendedName>
        <fullName evidence="3">Multi-ubiquitin domain-containing protein</fullName>
    </recommendedName>
</protein>
<comment type="caution">
    <text evidence="1">The sequence shown here is derived from an EMBL/GenBank/DDBJ whole genome shotgun (WGS) entry which is preliminary data.</text>
</comment>
<evidence type="ECO:0000313" key="1">
    <source>
        <dbReference type="EMBL" id="GLQ73074.1"/>
    </source>
</evidence>
<dbReference type="RefSeq" id="WP_126606713.1">
    <property type="nucleotide sequence ID" value="NZ_AP025144.1"/>
</dbReference>
<keyword evidence="2" id="KW-1185">Reference proteome</keyword>
<accession>A0AAV5NR83</accession>
<name>A0AAV5NR83_9VIBR</name>
<gene>
    <name evidence="1" type="ORF">GCM10007932_24340</name>
</gene>
<dbReference type="AlphaFoldDB" id="A0AAV5NR83"/>
<reference evidence="2" key="1">
    <citation type="journal article" date="2019" name="Int. J. Syst. Evol. Microbiol.">
        <title>The Global Catalogue of Microorganisms (GCM) 10K type strain sequencing project: providing services to taxonomists for standard genome sequencing and annotation.</title>
        <authorList>
            <consortium name="The Broad Institute Genomics Platform"/>
            <consortium name="The Broad Institute Genome Sequencing Center for Infectious Disease"/>
            <person name="Wu L."/>
            <person name="Ma J."/>
        </authorList>
    </citation>
    <scope>NUCLEOTIDE SEQUENCE [LARGE SCALE GENOMIC DNA]</scope>
    <source>
        <strain evidence="2">NBRC 15640</strain>
    </source>
</reference>
<dbReference type="EMBL" id="BSNX01000028">
    <property type="protein sequence ID" value="GLQ73074.1"/>
    <property type="molecule type" value="Genomic_DNA"/>
</dbReference>
<dbReference type="Proteomes" id="UP001156690">
    <property type="component" value="Unassembled WGS sequence"/>
</dbReference>
<sequence length="242" mass="27522">MSDTPEKTTIESMNDIFILRANGKIAHLEYEDYANESVIIESITRNADKRKYFFADKNGSFPLNLAGPTVTKVIDWNLETQPSSHPQKRPGYFIDLRRITLNRLDLLNLKPESKLKQDKPLTDEAHKGLQEVPENRLYQLGQNPDEDNLYIAFYKHPAKVRSPNNAYGYCISYIPASVLDEYEISDNKIATLEDTKSLLEFYYGQTCVQSGAMNPEDFESHHQVNGGSAAACYVANLRTFKS</sequence>
<evidence type="ECO:0000313" key="2">
    <source>
        <dbReference type="Proteomes" id="UP001156690"/>
    </source>
</evidence>
<proteinExistence type="predicted"/>
<organism evidence="1 2">
    <name type="scientific">Vibrio penaeicida</name>
    <dbReference type="NCBI Taxonomy" id="104609"/>
    <lineage>
        <taxon>Bacteria</taxon>
        <taxon>Pseudomonadati</taxon>
        <taxon>Pseudomonadota</taxon>
        <taxon>Gammaproteobacteria</taxon>
        <taxon>Vibrionales</taxon>
        <taxon>Vibrionaceae</taxon>
        <taxon>Vibrio</taxon>
    </lineage>
</organism>